<feature type="domain" description="Capsule synthesis protein CapA" evidence="3">
    <location>
        <begin position="10"/>
        <end position="325"/>
    </location>
</feature>
<gene>
    <name evidence="4" type="ORF">GV68_03200</name>
</gene>
<comment type="caution">
    <text evidence="4">The sequence shown here is derived from an EMBL/GenBank/DDBJ whole genome shotgun (WGS) entry which is preliminary data.</text>
</comment>
<accession>A0A922TBB8</accession>
<dbReference type="InterPro" id="IPR052169">
    <property type="entry name" value="CW_Biosynth-Accessory"/>
</dbReference>
<dbReference type="PANTHER" id="PTHR33393">
    <property type="entry name" value="POLYGLUTAMINE SYNTHESIS ACCESSORY PROTEIN RV0574C-RELATED"/>
    <property type="match status" value="1"/>
</dbReference>
<keyword evidence="5" id="KW-1185">Reference proteome</keyword>
<protein>
    <submittedName>
        <fullName evidence="4">Capsule biosynthesis protein</fullName>
    </submittedName>
</protein>
<evidence type="ECO:0000313" key="4">
    <source>
        <dbReference type="EMBL" id="KEQ08300.1"/>
    </source>
</evidence>
<feature type="compositionally biased region" description="Basic and acidic residues" evidence="2">
    <location>
        <begin position="394"/>
        <end position="414"/>
    </location>
</feature>
<dbReference type="Proteomes" id="UP000052167">
    <property type="component" value="Unassembled WGS sequence"/>
</dbReference>
<dbReference type="RefSeq" id="WP_037160942.1">
    <property type="nucleotide sequence ID" value="NZ_CAJXID010000001.1"/>
</dbReference>
<reference evidence="4 5" key="1">
    <citation type="submission" date="2014-06" db="EMBL/GenBank/DDBJ databases">
        <title>Rhizobium pelagicum/R2-400B4.</title>
        <authorList>
            <person name="Kimes N.E."/>
            <person name="Lopez-Perez M."/>
        </authorList>
    </citation>
    <scope>NUCLEOTIDE SEQUENCE [LARGE SCALE GENOMIC DNA]</scope>
    <source>
        <strain evidence="4 5">R2-400B4</strain>
    </source>
</reference>
<evidence type="ECO:0000313" key="5">
    <source>
        <dbReference type="Proteomes" id="UP000052167"/>
    </source>
</evidence>
<dbReference type="InterPro" id="IPR029052">
    <property type="entry name" value="Metallo-depent_PP-like"/>
</dbReference>
<dbReference type="EMBL" id="JOKJ01000010">
    <property type="protein sequence ID" value="KEQ08300.1"/>
    <property type="molecule type" value="Genomic_DNA"/>
</dbReference>
<proteinExistence type="inferred from homology"/>
<name>A0A922TBB8_9HYPH</name>
<dbReference type="AlphaFoldDB" id="A0A922TBB8"/>
<dbReference type="Gene3D" id="3.60.21.10">
    <property type="match status" value="1"/>
</dbReference>
<dbReference type="Pfam" id="PF09587">
    <property type="entry name" value="PGA_cap"/>
    <property type="match status" value="1"/>
</dbReference>
<evidence type="ECO:0000259" key="3">
    <source>
        <dbReference type="SMART" id="SM00854"/>
    </source>
</evidence>
<comment type="similarity">
    <text evidence="1">Belongs to the CapA family.</text>
</comment>
<organism evidence="4 5">
    <name type="scientific">Pseudorhizobium pelagicum</name>
    <dbReference type="NCBI Taxonomy" id="1509405"/>
    <lineage>
        <taxon>Bacteria</taxon>
        <taxon>Pseudomonadati</taxon>
        <taxon>Pseudomonadota</taxon>
        <taxon>Alphaproteobacteria</taxon>
        <taxon>Hyphomicrobiales</taxon>
        <taxon>Rhizobiaceae</taxon>
        <taxon>Rhizobium/Agrobacterium group</taxon>
        <taxon>Pseudorhizobium</taxon>
    </lineage>
</organism>
<sequence>MTTNIKGDWRVSLAGECMVSRPFAMHDEPESLGVWDLLKDADVTYGHLEMNFAEQEELKWPARGQGIGSFMMADPSVAQDLRWAGFDIMSTAHNHSFDFGAEGLLATKKHMKAAGVVTAGTGADLELASEPGYVEKKNGRVALVSTSSGNQHFMWASLAKGALRGRPGVNPLRLSFEFMVDPQTATELKAFAKKLNITRAPKHGREGSFGFLIPGAQQWGDPESFFEGDHCEIISQCNKRDLARNLRSIEEARCMADLVIVAHHFSVSDGPRGDTPPGFVQEFARAAIDGGADIYVGHGWHRTLGIEIYNGKPIIYGIGNFFAHSEFIQRVPYDSYDAWGHDVERLPTLHPALHPLHPGLDTPSDTWWSSCVLQAEMKAGKLSKLFLHPVEMGRESTKDATQTRRTGKGDHPLTEGRPMLAKGEDAVRIVDRYRRLSEPYGTKIEIRDGVGVIDLSA</sequence>
<dbReference type="SUPFAM" id="SSF56300">
    <property type="entry name" value="Metallo-dependent phosphatases"/>
    <property type="match status" value="1"/>
</dbReference>
<evidence type="ECO:0000256" key="1">
    <source>
        <dbReference type="ARBA" id="ARBA00005662"/>
    </source>
</evidence>
<dbReference type="OrthoDB" id="9810718at2"/>
<dbReference type="PANTHER" id="PTHR33393:SF11">
    <property type="entry name" value="POLYGLUTAMINE SYNTHESIS ACCESSORY PROTEIN RV0574C-RELATED"/>
    <property type="match status" value="1"/>
</dbReference>
<feature type="region of interest" description="Disordered" evidence="2">
    <location>
        <begin position="394"/>
        <end position="418"/>
    </location>
</feature>
<dbReference type="InterPro" id="IPR019079">
    <property type="entry name" value="Capsule_synth_CapA"/>
</dbReference>
<dbReference type="SMART" id="SM00854">
    <property type="entry name" value="PGA_cap"/>
    <property type="match status" value="1"/>
</dbReference>
<evidence type="ECO:0000256" key="2">
    <source>
        <dbReference type="SAM" id="MobiDB-lite"/>
    </source>
</evidence>